<dbReference type="PROSITE" id="PS51257">
    <property type="entry name" value="PROKAR_LIPOPROTEIN"/>
    <property type="match status" value="1"/>
</dbReference>
<evidence type="ECO:0008006" key="5">
    <source>
        <dbReference type="Google" id="ProtNLM"/>
    </source>
</evidence>
<dbReference type="InterPro" id="IPR050490">
    <property type="entry name" value="Bact_solute-bd_prot1"/>
</dbReference>
<dbReference type="Proteomes" id="UP001199424">
    <property type="component" value="Unassembled WGS sequence"/>
</dbReference>
<name>A0AAE3AJ43_9FIRM</name>
<keyword evidence="2" id="KW-0732">Signal</keyword>
<evidence type="ECO:0000256" key="1">
    <source>
        <dbReference type="SAM" id="MobiDB-lite"/>
    </source>
</evidence>
<proteinExistence type="predicted"/>
<feature type="compositionally biased region" description="Low complexity" evidence="1">
    <location>
        <begin position="32"/>
        <end position="51"/>
    </location>
</feature>
<evidence type="ECO:0000256" key="2">
    <source>
        <dbReference type="SAM" id="SignalP"/>
    </source>
</evidence>
<keyword evidence="4" id="KW-1185">Reference proteome</keyword>
<feature type="region of interest" description="Disordered" evidence="1">
    <location>
        <begin position="30"/>
        <end position="69"/>
    </location>
</feature>
<dbReference type="Gene3D" id="3.40.190.10">
    <property type="entry name" value="Periplasmic binding protein-like II"/>
    <property type="match status" value="2"/>
</dbReference>
<gene>
    <name evidence="3" type="ORF">LKD31_05430</name>
</gene>
<dbReference type="AlphaFoldDB" id="A0AAE3AJ43"/>
<accession>A0AAE3AJ43</accession>
<feature type="chain" id="PRO_5042296831" description="Extracellular solute-binding protein" evidence="2">
    <location>
        <begin position="25"/>
        <end position="596"/>
    </location>
</feature>
<dbReference type="PANTHER" id="PTHR43649">
    <property type="entry name" value="ARABINOSE-BINDING PROTEIN-RELATED"/>
    <property type="match status" value="1"/>
</dbReference>
<dbReference type="SUPFAM" id="SSF53850">
    <property type="entry name" value="Periplasmic binding protein-like II"/>
    <property type="match status" value="1"/>
</dbReference>
<reference evidence="3" key="1">
    <citation type="submission" date="2021-10" db="EMBL/GenBank/DDBJ databases">
        <title>Anaerobic single-cell dispensing facilitates the cultivation of human gut bacteria.</title>
        <authorList>
            <person name="Afrizal A."/>
        </authorList>
    </citation>
    <scope>NUCLEOTIDE SEQUENCE</scope>
    <source>
        <strain evidence="3">CLA-AA-H250</strain>
    </source>
</reference>
<feature type="signal peptide" evidence="2">
    <location>
        <begin position="1"/>
        <end position="24"/>
    </location>
</feature>
<organism evidence="3 4">
    <name type="scientific">Hominenteromicrobium mulieris</name>
    <dbReference type="NCBI Taxonomy" id="2885357"/>
    <lineage>
        <taxon>Bacteria</taxon>
        <taxon>Bacillati</taxon>
        <taxon>Bacillota</taxon>
        <taxon>Clostridia</taxon>
        <taxon>Eubacteriales</taxon>
        <taxon>Oscillospiraceae</taxon>
        <taxon>Hominenteromicrobium</taxon>
    </lineage>
</organism>
<evidence type="ECO:0000313" key="3">
    <source>
        <dbReference type="EMBL" id="MCC2136452.1"/>
    </source>
</evidence>
<dbReference type="EMBL" id="JAJEQC010000004">
    <property type="protein sequence ID" value="MCC2136452.1"/>
    <property type="molecule type" value="Genomic_DNA"/>
</dbReference>
<dbReference type="PANTHER" id="PTHR43649:SF12">
    <property type="entry name" value="DIACETYLCHITOBIOSE BINDING PROTEIN DASA"/>
    <property type="match status" value="1"/>
</dbReference>
<protein>
    <recommendedName>
        <fullName evidence="5">Extracellular solute-binding protein</fullName>
    </recommendedName>
</protein>
<comment type="caution">
    <text evidence="3">The sequence shown here is derived from an EMBL/GenBank/DDBJ whole genome shotgun (WGS) entry which is preliminary data.</text>
</comment>
<evidence type="ECO:0000313" key="4">
    <source>
        <dbReference type="Proteomes" id="UP001199424"/>
    </source>
</evidence>
<dbReference type="RefSeq" id="WP_308448932.1">
    <property type="nucleotide sequence ID" value="NZ_JAJEQC010000004.1"/>
</dbReference>
<sequence>MKSRNSLLKALAAVMAASMILTVAGCGGGGNSSTAESSTSSKTESSAAESTDGGDASSEVTGSSGPDDTTEHYEFDAYYSYQGSVKPWGEDAASKYMNEKFNITVNYSCPEADADSRLNLMISSDDLPDVIIMDRNANWQKLISLGKLVDINTLRYEGCSFDEDILESSQKLLSVNGGLYGIPNWARKGATGGNASWMVNHDVYEQLGSPELKTLEDLHQFMLDAKDKGVTTSDGQSIFPWLPRQDDNGFNTVSAIYRSYGNPNLVDTYWSQADNDIKLAVFDDNYVSALKIANQWFREGLFPETIYTDSNDQYVEKLSNGRGAVLYYDFSQDDTNHFRTLLQEKDGNTYDLLGWELKDSPIFPPAEGVDWVYGEENGTPGSNVNCITTKAENPQRIFDLYSWMLTKDGSINMMYGPEGGLWEGKDENGNPILKKPEEELSSDEKNAAGCWFWAQPAHADNVDLTKYAVNDAQPEESRSWVISIQAHVFTPEDSIHPAVPGQKFLTDENANLSLEIDPTEDLGMARQAIADECKMRIPQIIMASDDATFDKLVQDLKDFAESNQVHDIEKIYTDKRASNIELQGYTAYQDYYDAQK</sequence>
<feature type="compositionally biased region" description="Polar residues" evidence="1">
    <location>
        <begin position="58"/>
        <end position="67"/>
    </location>
</feature>